<dbReference type="SUPFAM" id="SSF55874">
    <property type="entry name" value="ATPase domain of HSP90 chaperone/DNA topoisomerase II/histidine kinase"/>
    <property type="match status" value="1"/>
</dbReference>
<sequence>MKGLLVLFLMFFVGSICFSQNEELDSLTIQLAYQNPDTSKVNTSISIIKLLFENKDFSKASKFIQQSERLANDLDYKQGLAKIIYYKAKIYQAEGKKTRAINTLKNARLLFSKTKDTLAVAKVNSNLGVLEIENGNYKEGLSYALSSINELEKRNRFDDLSSIYKSLANAYKTSGDLDKAITYNLKRLNADNQSNNTKRLVETNKDLGNIYSTKKNYTQAISYYESALGYANSTDTALRASILPYLGNAYLKKEDYKTSAKYLVEAIKLNREVDNKKEMAIALNALGELNLVQNRLKTAEEQLLEAANISRIANNDEVLMENYRLMKTLDSIKGNFESAFVWQSHYHKLKEQIDSQQVKVTPLIIEEPEQALNKDLTLIPDTKEDTTNSVSKDKFDKFKLIFYALLAAFAVLLTFFVLFLMKRNNKLKYTRELEAKNKKIELQNEAILEQSKHLENINKVKDKLFSIVSHDLKDSLTSTKGFIDLLKDGQLSQDEFHSLLPELSENANNASLLLFNLLNWSKSQMQSLEPKPSLFDIQEVFADKVKLIERKLDAKGIHLIDNTLRDFIYADRSMVEIVIQNLLANAVKFCNRGDSISISNQISNGKCIISVADTGVGIKKEDVSKIFGNNTFTTRGTNKEKGTGLGLTICKELVELNKGSIWVESTVNVGSTFYVELPKNKVENPGET</sequence>
<dbReference type="PANTHER" id="PTHR43047:SF72">
    <property type="entry name" value="OSMOSENSING HISTIDINE PROTEIN KINASE SLN1"/>
    <property type="match status" value="1"/>
</dbReference>
<evidence type="ECO:0000256" key="5">
    <source>
        <dbReference type="ARBA" id="ARBA00022777"/>
    </source>
</evidence>
<gene>
    <name evidence="10" type="ORF">C7H61_08230</name>
</gene>
<feature type="repeat" description="TPR" evidence="6">
    <location>
        <begin position="240"/>
        <end position="273"/>
    </location>
</feature>
<dbReference type="SUPFAM" id="SSF48452">
    <property type="entry name" value="TPR-like"/>
    <property type="match status" value="2"/>
</dbReference>
<dbReference type="RefSeq" id="WP_106678806.1">
    <property type="nucleotide sequence ID" value="NZ_JACHWV010000008.1"/>
</dbReference>
<evidence type="ECO:0000256" key="4">
    <source>
        <dbReference type="ARBA" id="ARBA00022679"/>
    </source>
</evidence>
<dbReference type="GO" id="GO:0005524">
    <property type="term" value="F:ATP binding"/>
    <property type="evidence" value="ECO:0007669"/>
    <property type="project" value="UniProtKB-KW"/>
</dbReference>
<keyword evidence="3" id="KW-0597">Phosphoprotein</keyword>
<dbReference type="SMART" id="SM00388">
    <property type="entry name" value="HisKA"/>
    <property type="match status" value="1"/>
</dbReference>
<evidence type="ECO:0000256" key="3">
    <source>
        <dbReference type="ARBA" id="ARBA00022553"/>
    </source>
</evidence>
<dbReference type="PROSITE" id="PS50109">
    <property type="entry name" value="HIS_KIN"/>
    <property type="match status" value="1"/>
</dbReference>
<dbReference type="InterPro" id="IPR036890">
    <property type="entry name" value="HATPase_C_sf"/>
</dbReference>
<keyword evidence="6" id="KW-0802">TPR repeat</keyword>
<dbReference type="Gene3D" id="3.30.565.10">
    <property type="entry name" value="Histidine kinase-like ATPase, C-terminal domain"/>
    <property type="match status" value="1"/>
</dbReference>
<accession>A0A2T1NBK0</accession>
<evidence type="ECO:0000256" key="2">
    <source>
        <dbReference type="ARBA" id="ARBA00012438"/>
    </source>
</evidence>
<comment type="catalytic activity">
    <reaction evidence="1">
        <text>ATP + protein L-histidine = ADP + protein N-phospho-L-histidine.</text>
        <dbReference type="EC" id="2.7.13.3"/>
    </reaction>
</comment>
<evidence type="ECO:0000256" key="1">
    <source>
        <dbReference type="ARBA" id="ARBA00000085"/>
    </source>
</evidence>
<proteinExistence type="predicted"/>
<keyword evidence="8" id="KW-1133">Transmembrane helix</keyword>
<dbReference type="SUPFAM" id="SSF47384">
    <property type="entry name" value="Homodimeric domain of signal transducing histidine kinase"/>
    <property type="match status" value="1"/>
</dbReference>
<keyword evidence="10" id="KW-0547">Nucleotide-binding</keyword>
<dbReference type="Proteomes" id="UP000238430">
    <property type="component" value="Unassembled WGS sequence"/>
</dbReference>
<keyword evidence="5" id="KW-0418">Kinase</keyword>
<reference evidence="10 11" key="1">
    <citation type="submission" date="2018-03" db="EMBL/GenBank/DDBJ databases">
        <title>Mesoflavibacter sp. HG37 and Mesoflavibacter sp. HG96 sp.nov., two marine bacteria isolated from seawater of Western Pacific Ocean.</title>
        <authorList>
            <person name="Cheng H."/>
            <person name="Wu Y.-H."/>
            <person name="Guo L.-L."/>
            <person name="Xu X.-W."/>
        </authorList>
    </citation>
    <scope>NUCLEOTIDE SEQUENCE [LARGE SCALE GENOMIC DNA]</scope>
    <source>
        <strain evidence="10 11">KCTC 42117</strain>
    </source>
</reference>
<evidence type="ECO:0000313" key="11">
    <source>
        <dbReference type="Proteomes" id="UP000238430"/>
    </source>
</evidence>
<feature type="coiled-coil region" evidence="7">
    <location>
        <begin position="282"/>
        <end position="309"/>
    </location>
</feature>
<dbReference type="Gene3D" id="1.25.40.10">
    <property type="entry name" value="Tetratricopeptide repeat domain"/>
    <property type="match status" value="2"/>
</dbReference>
<keyword evidence="8" id="KW-0472">Membrane</keyword>
<dbReference type="Pfam" id="PF13432">
    <property type="entry name" value="TPR_16"/>
    <property type="match status" value="1"/>
</dbReference>
<dbReference type="InterPro" id="IPR019734">
    <property type="entry name" value="TPR_rpt"/>
</dbReference>
<dbReference type="GO" id="GO:0005886">
    <property type="term" value="C:plasma membrane"/>
    <property type="evidence" value="ECO:0007669"/>
    <property type="project" value="TreeGrafter"/>
</dbReference>
<dbReference type="PROSITE" id="PS50005">
    <property type="entry name" value="TPR"/>
    <property type="match status" value="2"/>
</dbReference>
<dbReference type="GO" id="GO:0000155">
    <property type="term" value="F:phosphorelay sensor kinase activity"/>
    <property type="evidence" value="ECO:0007669"/>
    <property type="project" value="InterPro"/>
</dbReference>
<dbReference type="InterPro" id="IPR011990">
    <property type="entry name" value="TPR-like_helical_dom_sf"/>
</dbReference>
<keyword evidence="4" id="KW-0808">Transferase</keyword>
<dbReference type="PANTHER" id="PTHR43047">
    <property type="entry name" value="TWO-COMPONENT HISTIDINE PROTEIN KINASE"/>
    <property type="match status" value="1"/>
</dbReference>
<keyword evidence="11" id="KW-1185">Reference proteome</keyword>
<evidence type="ECO:0000313" key="10">
    <source>
        <dbReference type="EMBL" id="PSG89783.1"/>
    </source>
</evidence>
<dbReference type="Pfam" id="PF02518">
    <property type="entry name" value="HATPase_c"/>
    <property type="match status" value="1"/>
</dbReference>
<evidence type="ECO:0000256" key="7">
    <source>
        <dbReference type="SAM" id="Coils"/>
    </source>
</evidence>
<dbReference type="InterPro" id="IPR004358">
    <property type="entry name" value="Sig_transdc_His_kin-like_C"/>
</dbReference>
<dbReference type="EMBL" id="PXOT01000023">
    <property type="protein sequence ID" value="PSG89783.1"/>
    <property type="molecule type" value="Genomic_DNA"/>
</dbReference>
<name>A0A2T1NBK0_9FLAO</name>
<keyword evidence="8" id="KW-0812">Transmembrane</keyword>
<dbReference type="InterPro" id="IPR003594">
    <property type="entry name" value="HATPase_dom"/>
</dbReference>
<feature type="domain" description="Histidine kinase" evidence="9">
    <location>
        <begin position="467"/>
        <end position="681"/>
    </location>
</feature>
<feature type="transmembrane region" description="Helical" evidence="8">
    <location>
        <begin position="400"/>
        <end position="421"/>
    </location>
</feature>
<dbReference type="InterPro" id="IPR005467">
    <property type="entry name" value="His_kinase_dom"/>
</dbReference>
<dbReference type="InterPro" id="IPR003661">
    <property type="entry name" value="HisK_dim/P_dom"/>
</dbReference>
<evidence type="ECO:0000256" key="8">
    <source>
        <dbReference type="SAM" id="Phobius"/>
    </source>
</evidence>
<organism evidence="10 11">
    <name type="scientific">Mesoflavibacter zeaxanthinifaciens subsp. sabulilitoris</name>
    <dbReference type="NCBI Taxonomy" id="1520893"/>
    <lineage>
        <taxon>Bacteria</taxon>
        <taxon>Pseudomonadati</taxon>
        <taxon>Bacteroidota</taxon>
        <taxon>Flavobacteriia</taxon>
        <taxon>Flavobacteriales</taxon>
        <taxon>Flavobacteriaceae</taxon>
        <taxon>Mesoflavibacter</taxon>
    </lineage>
</organism>
<dbReference type="CDD" id="cd00082">
    <property type="entry name" value="HisKA"/>
    <property type="match status" value="1"/>
</dbReference>
<feature type="repeat" description="TPR" evidence="6">
    <location>
        <begin position="201"/>
        <end position="234"/>
    </location>
</feature>
<dbReference type="EC" id="2.7.13.3" evidence="2"/>
<dbReference type="Gene3D" id="1.10.287.130">
    <property type="match status" value="1"/>
</dbReference>
<dbReference type="GO" id="GO:0009927">
    <property type="term" value="F:histidine phosphotransfer kinase activity"/>
    <property type="evidence" value="ECO:0007669"/>
    <property type="project" value="TreeGrafter"/>
</dbReference>
<keyword evidence="7" id="KW-0175">Coiled coil</keyword>
<dbReference type="OrthoDB" id="9810447at2"/>
<protein>
    <recommendedName>
        <fullName evidence="2">histidine kinase</fullName>
        <ecNumber evidence="2">2.7.13.3</ecNumber>
    </recommendedName>
</protein>
<keyword evidence="10" id="KW-0067">ATP-binding</keyword>
<comment type="caution">
    <text evidence="10">The sequence shown here is derived from an EMBL/GenBank/DDBJ whole genome shotgun (WGS) entry which is preliminary data.</text>
</comment>
<dbReference type="AlphaFoldDB" id="A0A2T1NBK0"/>
<evidence type="ECO:0000256" key="6">
    <source>
        <dbReference type="PROSITE-ProRule" id="PRU00339"/>
    </source>
</evidence>
<evidence type="ECO:0000259" key="9">
    <source>
        <dbReference type="PROSITE" id="PS50109"/>
    </source>
</evidence>
<dbReference type="SMART" id="SM00028">
    <property type="entry name" value="TPR"/>
    <property type="match status" value="7"/>
</dbReference>
<dbReference type="SMART" id="SM00387">
    <property type="entry name" value="HATPase_c"/>
    <property type="match status" value="1"/>
</dbReference>
<dbReference type="InterPro" id="IPR036097">
    <property type="entry name" value="HisK_dim/P_sf"/>
</dbReference>
<dbReference type="PRINTS" id="PR00344">
    <property type="entry name" value="BCTRLSENSOR"/>
</dbReference>
<dbReference type="Pfam" id="PF13181">
    <property type="entry name" value="TPR_8"/>
    <property type="match status" value="1"/>
</dbReference>